<keyword evidence="7" id="KW-1185">Reference proteome</keyword>
<dbReference type="InterPro" id="IPR006626">
    <property type="entry name" value="PbH1"/>
</dbReference>
<evidence type="ECO:0000256" key="2">
    <source>
        <dbReference type="ARBA" id="ARBA00022801"/>
    </source>
</evidence>
<dbReference type="PANTHER" id="PTHR31339:SF3">
    <property type="entry name" value="PECTIN LYASE-LIKE SUPERFAMILY PROTEIN"/>
    <property type="match status" value="1"/>
</dbReference>
<dbReference type="Pfam" id="PF00295">
    <property type="entry name" value="Glyco_hydro_28"/>
    <property type="match status" value="1"/>
</dbReference>
<dbReference type="SMART" id="SM00710">
    <property type="entry name" value="PbH1"/>
    <property type="match status" value="6"/>
</dbReference>
<dbReference type="InterPro" id="IPR012334">
    <property type="entry name" value="Pectin_lyas_fold"/>
</dbReference>
<evidence type="ECO:0000256" key="3">
    <source>
        <dbReference type="ARBA" id="ARBA00023295"/>
    </source>
</evidence>
<dbReference type="InterPro" id="IPR011050">
    <property type="entry name" value="Pectin_lyase_fold/virulence"/>
</dbReference>
<evidence type="ECO:0000313" key="7">
    <source>
        <dbReference type="Proteomes" id="UP000199520"/>
    </source>
</evidence>
<proteinExistence type="inferred from homology"/>
<dbReference type="GO" id="GO:0004650">
    <property type="term" value="F:polygalacturonase activity"/>
    <property type="evidence" value="ECO:0007669"/>
    <property type="project" value="InterPro"/>
</dbReference>
<dbReference type="AlphaFoldDB" id="A0A1I4JVS6"/>
<organism evidence="6 7">
    <name type="scientific">Pelosinus propionicus DSM 13327</name>
    <dbReference type="NCBI Taxonomy" id="1123291"/>
    <lineage>
        <taxon>Bacteria</taxon>
        <taxon>Bacillati</taxon>
        <taxon>Bacillota</taxon>
        <taxon>Negativicutes</taxon>
        <taxon>Selenomonadales</taxon>
        <taxon>Sporomusaceae</taxon>
        <taxon>Pelosinus</taxon>
    </lineage>
</organism>
<dbReference type="InterPro" id="IPR051801">
    <property type="entry name" value="GH28_Enzymes"/>
</dbReference>
<feature type="chain" id="PRO_5011481826" evidence="5">
    <location>
        <begin position="24"/>
        <end position="439"/>
    </location>
</feature>
<comment type="similarity">
    <text evidence="1 4">Belongs to the glycosyl hydrolase 28 family.</text>
</comment>
<feature type="signal peptide" evidence="5">
    <location>
        <begin position="1"/>
        <end position="23"/>
    </location>
</feature>
<name>A0A1I4JVS6_9FIRM</name>
<dbReference type="GO" id="GO:0005975">
    <property type="term" value="P:carbohydrate metabolic process"/>
    <property type="evidence" value="ECO:0007669"/>
    <property type="project" value="InterPro"/>
</dbReference>
<sequence length="439" mass="46438">MKKTILVFFLALLLINGTLPSKAANTSIDIIPPLPSTVIAKDSPENANAVDPRAYGAKADGVTDDAVAIQKAINSCAQKGGGIVVLKNGTFLSSPLVLKTGVYLKIEALTVLKAVPYADYPKNIKPQSKPAALVGAKNASHFGVFGNGTIDGNGQDWWRTQGWQGEDLPKLKIPNTIKRPSLLDFSDCSDIIVKDVTLQNSPQLTLVPHNSDNVVISNVKIYNPANSHNTDGIDPSGNNVFIDGCTIDTGDDNIAIKGQRNGSTQNIYITNSTFYHGHGLSIGSDFVEGVENVYAKNITFADTETGIRIKSVRGRGGLVNNANFSDITMKNVGRAIVIAGYYPKIPPAGEDVAQAIISGTPRYQNITISGITATAVKEAGAIVGLPESPIQGVTLTNVMINAPRGLTIRNAQVSTTQTTINAANGPEYVAEENSVINSN</sequence>
<evidence type="ECO:0000256" key="4">
    <source>
        <dbReference type="RuleBase" id="RU361169"/>
    </source>
</evidence>
<dbReference type="STRING" id="1123291.SAMN04490355_101463"/>
<evidence type="ECO:0000256" key="1">
    <source>
        <dbReference type="ARBA" id="ARBA00008834"/>
    </source>
</evidence>
<protein>
    <submittedName>
        <fullName evidence="6">Polygalacturonase</fullName>
    </submittedName>
</protein>
<dbReference type="Proteomes" id="UP000199520">
    <property type="component" value="Unassembled WGS sequence"/>
</dbReference>
<keyword evidence="5" id="KW-0732">Signal</keyword>
<dbReference type="PANTHER" id="PTHR31339">
    <property type="entry name" value="PECTIN LYASE-RELATED"/>
    <property type="match status" value="1"/>
</dbReference>
<dbReference type="PROSITE" id="PS00502">
    <property type="entry name" value="POLYGALACTURONASE"/>
    <property type="match status" value="1"/>
</dbReference>
<dbReference type="SUPFAM" id="SSF51126">
    <property type="entry name" value="Pectin lyase-like"/>
    <property type="match status" value="1"/>
</dbReference>
<dbReference type="Gene3D" id="2.160.20.10">
    <property type="entry name" value="Single-stranded right-handed beta-helix, Pectin lyase-like"/>
    <property type="match status" value="1"/>
</dbReference>
<gene>
    <name evidence="6" type="ORF">SAMN04490355_101463</name>
</gene>
<dbReference type="EMBL" id="FOTS01000014">
    <property type="protein sequence ID" value="SFL70650.1"/>
    <property type="molecule type" value="Genomic_DNA"/>
</dbReference>
<dbReference type="InterPro" id="IPR000743">
    <property type="entry name" value="Glyco_hydro_28"/>
</dbReference>
<evidence type="ECO:0000256" key="5">
    <source>
        <dbReference type="SAM" id="SignalP"/>
    </source>
</evidence>
<dbReference type="RefSeq" id="WP_175490520.1">
    <property type="nucleotide sequence ID" value="NZ_FOTS01000014.1"/>
</dbReference>
<reference evidence="7" key="1">
    <citation type="submission" date="2016-10" db="EMBL/GenBank/DDBJ databases">
        <authorList>
            <person name="Varghese N."/>
            <person name="Submissions S."/>
        </authorList>
    </citation>
    <scope>NUCLEOTIDE SEQUENCE [LARGE SCALE GENOMIC DNA]</scope>
    <source>
        <strain evidence="7">DSM 13327</strain>
    </source>
</reference>
<accession>A0A1I4JVS6</accession>
<keyword evidence="3 4" id="KW-0326">Glycosidase</keyword>
<evidence type="ECO:0000313" key="6">
    <source>
        <dbReference type="EMBL" id="SFL70650.1"/>
    </source>
</evidence>
<keyword evidence="2 4" id="KW-0378">Hydrolase</keyword>